<protein>
    <submittedName>
        <fullName evidence="6">ATP-binding cassette domain-containing protein</fullName>
    </submittedName>
</protein>
<feature type="domain" description="ABC transporter" evidence="5">
    <location>
        <begin position="5"/>
        <end position="233"/>
    </location>
</feature>
<dbReference type="InterPro" id="IPR003439">
    <property type="entry name" value="ABC_transporter-like_ATP-bd"/>
</dbReference>
<comment type="similarity">
    <text evidence="1">Belongs to the ABC transporter superfamily.</text>
</comment>
<accession>A0ABS3LC44</accession>
<dbReference type="SUPFAM" id="SSF52540">
    <property type="entry name" value="P-loop containing nucleoside triphosphate hydrolases"/>
    <property type="match status" value="1"/>
</dbReference>
<name>A0ABS3LC44_9ENTE</name>
<proteinExistence type="inferred from homology"/>
<gene>
    <name evidence="6" type="ORF">JZO70_13560</name>
</gene>
<evidence type="ECO:0000256" key="1">
    <source>
        <dbReference type="ARBA" id="ARBA00005417"/>
    </source>
</evidence>
<reference evidence="6 7" key="1">
    <citation type="submission" date="2021-03" db="EMBL/GenBank/DDBJ databases">
        <title>Enterococcal diversity collection.</title>
        <authorList>
            <person name="Gilmore M.S."/>
            <person name="Schwartzman J."/>
            <person name="Van Tyne D."/>
            <person name="Martin M."/>
            <person name="Earl A.M."/>
            <person name="Manson A.L."/>
            <person name="Straub T."/>
            <person name="Salamzade R."/>
            <person name="Saavedra J."/>
            <person name="Lebreton F."/>
            <person name="Prichula J."/>
            <person name="Schaufler K."/>
            <person name="Gaca A."/>
            <person name="Sgardioli B."/>
            <person name="Wagenaar J."/>
            <person name="Strong T."/>
        </authorList>
    </citation>
    <scope>NUCLEOTIDE SEQUENCE [LARGE SCALE GENOMIC DNA]</scope>
    <source>
        <strain evidence="6 7">669A</strain>
    </source>
</reference>
<dbReference type="InterPro" id="IPR027417">
    <property type="entry name" value="P-loop_NTPase"/>
</dbReference>
<dbReference type="InterPro" id="IPR017871">
    <property type="entry name" value="ABC_transporter-like_CS"/>
</dbReference>
<keyword evidence="4 6" id="KW-0067">ATP-binding</keyword>
<dbReference type="Pfam" id="PF00005">
    <property type="entry name" value="ABC_tran"/>
    <property type="match status" value="1"/>
</dbReference>
<evidence type="ECO:0000259" key="5">
    <source>
        <dbReference type="PROSITE" id="PS50893"/>
    </source>
</evidence>
<dbReference type="InterPro" id="IPR003593">
    <property type="entry name" value="AAA+_ATPase"/>
</dbReference>
<dbReference type="Gene3D" id="3.40.50.300">
    <property type="entry name" value="P-loop containing nucleotide triphosphate hydrolases"/>
    <property type="match status" value="1"/>
</dbReference>
<keyword evidence="2" id="KW-0813">Transport</keyword>
<organism evidence="6 7">
    <name type="scientific">Candidatus Enterococcus moelleringii</name>
    <dbReference type="NCBI Taxonomy" id="2815325"/>
    <lineage>
        <taxon>Bacteria</taxon>
        <taxon>Bacillati</taxon>
        <taxon>Bacillota</taxon>
        <taxon>Bacilli</taxon>
        <taxon>Lactobacillales</taxon>
        <taxon>Enterococcaceae</taxon>
        <taxon>Enterococcus</taxon>
    </lineage>
</organism>
<dbReference type="SMART" id="SM00382">
    <property type="entry name" value="AAA"/>
    <property type="match status" value="1"/>
</dbReference>
<keyword evidence="3" id="KW-0547">Nucleotide-binding</keyword>
<evidence type="ECO:0000313" key="6">
    <source>
        <dbReference type="EMBL" id="MBO1307199.1"/>
    </source>
</evidence>
<evidence type="ECO:0000256" key="4">
    <source>
        <dbReference type="ARBA" id="ARBA00022840"/>
    </source>
</evidence>
<evidence type="ECO:0000256" key="3">
    <source>
        <dbReference type="ARBA" id="ARBA00022741"/>
    </source>
</evidence>
<keyword evidence="7" id="KW-1185">Reference proteome</keyword>
<evidence type="ECO:0000256" key="2">
    <source>
        <dbReference type="ARBA" id="ARBA00022448"/>
    </source>
</evidence>
<dbReference type="Proteomes" id="UP000664601">
    <property type="component" value="Unassembled WGS sequence"/>
</dbReference>
<dbReference type="RefSeq" id="WP_207674127.1">
    <property type="nucleotide sequence ID" value="NZ_JAFREM010000020.1"/>
</dbReference>
<dbReference type="PANTHER" id="PTHR43335:SF8">
    <property type="entry name" value="ABC TRANSPORTER, ATP-BINDING PROTEIN"/>
    <property type="match status" value="1"/>
</dbReference>
<evidence type="ECO:0000313" key="7">
    <source>
        <dbReference type="Proteomes" id="UP000664601"/>
    </source>
</evidence>
<comment type="caution">
    <text evidence="6">The sequence shown here is derived from an EMBL/GenBank/DDBJ whole genome shotgun (WGS) entry which is preliminary data.</text>
</comment>
<dbReference type="PROSITE" id="PS00211">
    <property type="entry name" value="ABC_TRANSPORTER_1"/>
    <property type="match status" value="1"/>
</dbReference>
<dbReference type="PROSITE" id="PS50893">
    <property type="entry name" value="ABC_TRANSPORTER_2"/>
    <property type="match status" value="1"/>
</dbReference>
<dbReference type="GO" id="GO:0005524">
    <property type="term" value="F:ATP binding"/>
    <property type="evidence" value="ECO:0007669"/>
    <property type="project" value="UniProtKB-KW"/>
</dbReference>
<dbReference type="PANTHER" id="PTHR43335">
    <property type="entry name" value="ABC TRANSPORTER, ATP-BINDING PROTEIN"/>
    <property type="match status" value="1"/>
</dbReference>
<dbReference type="EMBL" id="JAFREM010000020">
    <property type="protein sequence ID" value="MBO1307199.1"/>
    <property type="molecule type" value="Genomic_DNA"/>
</dbReference>
<sequence length="303" mass="34260">MSNIIEIKQVSKTFKGQEVVSNVTMNIRKNEIYGFLGPNGAGKTTIMKMILNLVKPTEGEIHVEDKWIQKKSYSYLKKIGNMIETPVFYQKLTAKENLVLHGEYMGENNPARILEVLRIVGLETVGEQLVTEFSLGMRQRLGIARAILTNPEILILDEPINGLDPIGIKEIRELLVQLKEDFGMTILISSHIVSEIEWIADTIGVINQGKLVKEVQLSEIKERSSSRLMIEVDAPARAVNLLQTELSLRNVQQTNNLIYVYDKQADQALVTQVLVQGEIKVSKIERQQETLEEYFLNIIKGDA</sequence>